<proteinExistence type="predicted"/>
<evidence type="ECO:0000313" key="3">
    <source>
        <dbReference type="Proteomes" id="UP000801864"/>
    </source>
</evidence>
<dbReference type="AlphaFoldDB" id="A0A9P4XRE1"/>
<feature type="region of interest" description="Disordered" evidence="1">
    <location>
        <begin position="272"/>
        <end position="323"/>
    </location>
</feature>
<feature type="compositionally biased region" description="Basic residues" evidence="1">
    <location>
        <begin position="47"/>
        <end position="62"/>
    </location>
</feature>
<feature type="compositionally biased region" description="Basic and acidic residues" evidence="1">
    <location>
        <begin position="276"/>
        <end position="293"/>
    </location>
</feature>
<feature type="compositionally biased region" description="Low complexity" evidence="1">
    <location>
        <begin position="87"/>
        <end position="99"/>
    </location>
</feature>
<gene>
    <name evidence="2" type="ORF">CFAM422_000579</name>
</gene>
<comment type="caution">
    <text evidence="2">The sequence shown here is derived from an EMBL/GenBank/DDBJ whole genome shotgun (WGS) entry which is preliminary data.</text>
</comment>
<name>A0A9P4XRE1_9HYPO</name>
<sequence>MEVRASTQKDKKADCRNPRDESSTSDGSEPPNLLGADVELATVESRKRSRQPRRSHGRRRVNKQAVTVDDGEELLQKLTLSRKRAASPSPSSSPSLPSSRIRKKVKFALDDSACKQEVGFKSYKNPREEFEELTKVLFPLDGRIYNLPTQHVRAELKKRYFEERHSWSNEMREEFPRLAPSMDFSMNIDALSISDHKISLDAHSSGATWIHFWFLRVIYGPCVCSRQNWFPDLAQNYPWMLETAPEGVMNWEVQLFPDLRESYERLIPMSETPQIPKRETIDTPNRYIDKETGKTASNEAAPDESFHCCSPDPSSPIIGQFDI</sequence>
<protein>
    <submittedName>
        <fullName evidence="2">Uncharacterized protein</fullName>
    </submittedName>
</protein>
<evidence type="ECO:0000256" key="1">
    <source>
        <dbReference type="SAM" id="MobiDB-lite"/>
    </source>
</evidence>
<accession>A0A9P4XRE1</accession>
<feature type="region of interest" description="Disordered" evidence="1">
    <location>
        <begin position="1"/>
        <end position="101"/>
    </location>
</feature>
<reference evidence="2 3" key="1">
    <citation type="submission" date="2018-06" db="EMBL/GenBank/DDBJ databases">
        <title>Genome analysis of cellulolytic fungus Trichoderma lentiforme CFAM-422.</title>
        <authorList>
            <person name="Steindorff A.S."/>
            <person name="Formighieri E.F."/>
            <person name="Midorikawa G.E.O."/>
            <person name="Tamietti M.S."/>
            <person name="Ramos E.Z."/>
            <person name="Silva A.S."/>
            <person name="Bon E.P.S."/>
            <person name="Mendes T.D."/>
            <person name="Damaso M.C.T."/>
            <person name="Favaro L.C.L."/>
        </authorList>
    </citation>
    <scope>NUCLEOTIDE SEQUENCE [LARGE SCALE GENOMIC DNA]</scope>
    <source>
        <strain evidence="2 3">CFAM-422</strain>
    </source>
</reference>
<feature type="compositionally biased region" description="Basic and acidic residues" evidence="1">
    <location>
        <begin position="1"/>
        <end position="22"/>
    </location>
</feature>
<dbReference type="Proteomes" id="UP000801864">
    <property type="component" value="Unassembled WGS sequence"/>
</dbReference>
<evidence type="ECO:0000313" key="2">
    <source>
        <dbReference type="EMBL" id="KAF3076957.1"/>
    </source>
</evidence>
<keyword evidence="3" id="KW-1185">Reference proteome</keyword>
<organism evidence="2 3">
    <name type="scientific">Trichoderma lentiforme</name>
    <dbReference type="NCBI Taxonomy" id="1567552"/>
    <lineage>
        <taxon>Eukaryota</taxon>
        <taxon>Fungi</taxon>
        <taxon>Dikarya</taxon>
        <taxon>Ascomycota</taxon>
        <taxon>Pezizomycotina</taxon>
        <taxon>Sordariomycetes</taxon>
        <taxon>Hypocreomycetidae</taxon>
        <taxon>Hypocreales</taxon>
        <taxon>Hypocreaceae</taxon>
        <taxon>Trichoderma</taxon>
    </lineage>
</organism>
<dbReference type="EMBL" id="QLNT01000001">
    <property type="protein sequence ID" value="KAF3076957.1"/>
    <property type="molecule type" value="Genomic_DNA"/>
</dbReference>